<feature type="transmembrane region" description="Helical" evidence="8">
    <location>
        <begin position="244"/>
        <end position="262"/>
    </location>
</feature>
<dbReference type="EMBL" id="BKAJ01000136">
    <property type="protein sequence ID" value="GEP59669.1"/>
    <property type="molecule type" value="Genomic_DNA"/>
</dbReference>
<dbReference type="Proteomes" id="UP000321058">
    <property type="component" value="Unassembled WGS sequence"/>
</dbReference>
<feature type="transmembrane region" description="Helical" evidence="8">
    <location>
        <begin position="274"/>
        <end position="297"/>
    </location>
</feature>
<evidence type="ECO:0000259" key="10">
    <source>
        <dbReference type="Pfam" id="PF00924"/>
    </source>
</evidence>
<feature type="transmembrane region" description="Helical" evidence="8">
    <location>
        <begin position="506"/>
        <end position="524"/>
    </location>
</feature>
<proteinExistence type="inferred from homology"/>
<dbReference type="InterPro" id="IPR011066">
    <property type="entry name" value="MscS_channel_C_sf"/>
</dbReference>
<dbReference type="PANTHER" id="PTHR30460:SF0">
    <property type="entry name" value="MODERATE CONDUCTANCE MECHANOSENSITIVE CHANNEL YBIO"/>
    <property type="match status" value="1"/>
</dbReference>
<comment type="similarity">
    <text evidence="2">Belongs to the MscS (TC 1.A.23) family.</text>
</comment>
<feature type="region of interest" description="Disordered" evidence="7">
    <location>
        <begin position="56"/>
        <end position="79"/>
    </location>
</feature>
<feature type="transmembrane region" description="Helical" evidence="8">
    <location>
        <begin position="438"/>
        <end position="457"/>
    </location>
</feature>
<dbReference type="InterPro" id="IPR045276">
    <property type="entry name" value="YbiO_bact"/>
</dbReference>
<name>A0A512NL73_9HYPH</name>
<reference evidence="12 13" key="1">
    <citation type="submission" date="2019-07" db="EMBL/GenBank/DDBJ databases">
        <title>Whole genome shotgun sequence of Reyranella soli NBRC 108950.</title>
        <authorList>
            <person name="Hosoyama A."/>
            <person name="Uohara A."/>
            <person name="Ohji S."/>
            <person name="Ichikawa N."/>
        </authorList>
    </citation>
    <scope>NUCLEOTIDE SEQUENCE [LARGE SCALE GENOMIC DNA]</scope>
    <source>
        <strain evidence="12 13">NBRC 108950</strain>
    </source>
</reference>
<dbReference type="SUPFAM" id="SSF50182">
    <property type="entry name" value="Sm-like ribonucleoproteins"/>
    <property type="match status" value="1"/>
</dbReference>
<dbReference type="AlphaFoldDB" id="A0A512NL73"/>
<keyword evidence="9" id="KW-0732">Signal</keyword>
<evidence type="ECO:0000259" key="11">
    <source>
        <dbReference type="Pfam" id="PF21088"/>
    </source>
</evidence>
<evidence type="ECO:0000256" key="4">
    <source>
        <dbReference type="ARBA" id="ARBA00022692"/>
    </source>
</evidence>
<evidence type="ECO:0000313" key="12">
    <source>
        <dbReference type="EMBL" id="GEP59669.1"/>
    </source>
</evidence>
<evidence type="ECO:0000256" key="3">
    <source>
        <dbReference type="ARBA" id="ARBA00022475"/>
    </source>
</evidence>
<protein>
    <recommendedName>
        <fullName evidence="14">Mechanosensitive ion channel protein MscS</fullName>
    </recommendedName>
</protein>
<organism evidence="12 13">
    <name type="scientific">Reyranella soli</name>
    <dbReference type="NCBI Taxonomy" id="1230389"/>
    <lineage>
        <taxon>Bacteria</taxon>
        <taxon>Pseudomonadati</taxon>
        <taxon>Pseudomonadota</taxon>
        <taxon>Alphaproteobacteria</taxon>
        <taxon>Hyphomicrobiales</taxon>
        <taxon>Reyranellaceae</taxon>
        <taxon>Reyranella</taxon>
    </lineage>
</organism>
<evidence type="ECO:0000313" key="13">
    <source>
        <dbReference type="Proteomes" id="UP000321058"/>
    </source>
</evidence>
<dbReference type="SUPFAM" id="SSF82861">
    <property type="entry name" value="Mechanosensitive channel protein MscS (YggB), transmembrane region"/>
    <property type="match status" value="1"/>
</dbReference>
<dbReference type="RefSeq" id="WP_170303562.1">
    <property type="nucleotide sequence ID" value="NZ_BKAJ01000136.1"/>
</dbReference>
<dbReference type="InterPro" id="IPR049142">
    <property type="entry name" value="MS_channel_1st"/>
</dbReference>
<keyword evidence="13" id="KW-1185">Reference proteome</keyword>
<dbReference type="GO" id="GO:0005886">
    <property type="term" value="C:plasma membrane"/>
    <property type="evidence" value="ECO:0007669"/>
    <property type="project" value="UniProtKB-SubCell"/>
</dbReference>
<dbReference type="InterPro" id="IPR023408">
    <property type="entry name" value="MscS_beta-dom_sf"/>
</dbReference>
<dbReference type="Gene3D" id="3.30.70.100">
    <property type="match status" value="1"/>
</dbReference>
<gene>
    <name evidence="12" type="ORF">RSO01_68350</name>
</gene>
<keyword evidence="5 8" id="KW-1133">Transmembrane helix</keyword>
<dbReference type="InterPro" id="IPR011014">
    <property type="entry name" value="MscS_channel_TM-2"/>
</dbReference>
<evidence type="ECO:0000256" key="7">
    <source>
        <dbReference type="SAM" id="MobiDB-lite"/>
    </source>
</evidence>
<feature type="chain" id="PRO_5022144229" description="Mechanosensitive ion channel protein MscS" evidence="9">
    <location>
        <begin position="24"/>
        <end position="689"/>
    </location>
</feature>
<dbReference type="SUPFAM" id="SSF82689">
    <property type="entry name" value="Mechanosensitive channel protein MscS (YggB), C-terminal domain"/>
    <property type="match status" value="1"/>
</dbReference>
<evidence type="ECO:0000256" key="6">
    <source>
        <dbReference type="ARBA" id="ARBA00023136"/>
    </source>
</evidence>
<feature type="domain" description="Mechanosensitive ion channel transmembrane helices 2/3" evidence="11">
    <location>
        <begin position="487"/>
        <end position="526"/>
    </location>
</feature>
<feature type="transmembrane region" description="Helical" evidence="8">
    <location>
        <begin position="351"/>
        <end position="374"/>
    </location>
</feature>
<feature type="domain" description="Mechanosensitive ion channel MscS" evidence="10">
    <location>
        <begin position="527"/>
        <end position="592"/>
    </location>
</feature>
<evidence type="ECO:0008006" key="14">
    <source>
        <dbReference type="Google" id="ProtNLM"/>
    </source>
</evidence>
<keyword evidence="6 8" id="KW-0472">Membrane</keyword>
<dbReference type="PANTHER" id="PTHR30460">
    <property type="entry name" value="MODERATE CONDUCTANCE MECHANOSENSITIVE CHANNEL YBIO"/>
    <property type="match status" value="1"/>
</dbReference>
<feature type="transmembrane region" description="Helical" evidence="8">
    <location>
        <begin position="164"/>
        <end position="184"/>
    </location>
</feature>
<accession>A0A512NL73</accession>
<keyword evidence="4 8" id="KW-0812">Transmembrane</keyword>
<dbReference type="Gene3D" id="2.30.30.60">
    <property type="match status" value="1"/>
</dbReference>
<evidence type="ECO:0000256" key="8">
    <source>
        <dbReference type="SAM" id="Phobius"/>
    </source>
</evidence>
<dbReference type="InterPro" id="IPR010920">
    <property type="entry name" value="LSM_dom_sf"/>
</dbReference>
<evidence type="ECO:0000256" key="1">
    <source>
        <dbReference type="ARBA" id="ARBA00004651"/>
    </source>
</evidence>
<comment type="subcellular location">
    <subcellularLocation>
        <location evidence="1">Cell membrane</location>
        <topology evidence="1">Multi-pass membrane protein</topology>
    </subcellularLocation>
</comment>
<dbReference type="Pfam" id="PF00924">
    <property type="entry name" value="MS_channel_2nd"/>
    <property type="match status" value="1"/>
</dbReference>
<feature type="transmembrane region" description="Helical" evidence="8">
    <location>
        <begin position="120"/>
        <end position="144"/>
    </location>
</feature>
<feature type="transmembrane region" description="Helical" evidence="8">
    <location>
        <begin position="318"/>
        <end position="339"/>
    </location>
</feature>
<feature type="transmembrane region" description="Helical" evidence="8">
    <location>
        <begin position="478"/>
        <end position="500"/>
    </location>
</feature>
<evidence type="ECO:0000256" key="2">
    <source>
        <dbReference type="ARBA" id="ARBA00008017"/>
    </source>
</evidence>
<comment type="caution">
    <text evidence="12">The sequence shown here is derived from an EMBL/GenBank/DDBJ whole genome shotgun (WGS) entry which is preliminary data.</text>
</comment>
<keyword evidence="3" id="KW-1003">Cell membrane</keyword>
<dbReference type="Pfam" id="PF21088">
    <property type="entry name" value="MS_channel_1st"/>
    <property type="match status" value="1"/>
</dbReference>
<feature type="transmembrane region" description="Helical" evidence="8">
    <location>
        <begin position="204"/>
        <end position="224"/>
    </location>
</feature>
<dbReference type="InterPro" id="IPR006685">
    <property type="entry name" value="MscS_channel_2nd"/>
</dbReference>
<dbReference type="Gene3D" id="1.10.287.1260">
    <property type="match status" value="1"/>
</dbReference>
<evidence type="ECO:0000256" key="5">
    <source>
        <dbReference type="ARBA" id="ARBA00022989"/>
    </source>
</evidence>
<feature type="signal peptide" evidence="9">
    <location>
        <begin position="1"/>
        <end position="23"/>
    </location>
</feature>
<dbReference type="GO" id="GO:0008381">
    <property type="term" value="F:mechanosensitive monoatomic ion channel activity"/>
    <property type="evidence" value="ECO:0007669"/>
    <property type="project" value="InterPro"/>
</dbReference>
<feature type="transmembrane region" description="Helical" evidence="8">
    <location>
        <begin position="395"/>
        <end position="418"/>
    </location>
</feature>
<sequence length="689" mass="74260">MAALRSTVVVVVLVLGLIGGAFAQTPPTRPQPLPQEQFDALVDAVKKAVADELRAQGATATAKPEAASPADPKDAHRPSVLNTFRDRLRQVVAAIPQARGAARDLSQALDESSTGGRGTWGFLMVLVAAMIAVVAVEMALRAAIAPLKIRLAPKATPEKGMRSLAYLGLLALLDGLPVIGLWLASEFALGALFPGTGLQLPFAHAAMTMLLIWRVNSFVLRLVFRPDVGAARLCELDDHAARHLHRYLVGMMLFFIFLRFLSGQVAAFAPSADAIAAARLITSPIVLLLPIWLMVMVKPDVQQWLGGLGRTARYAGFIGRHWLGIAIPLLIALVATQLYGVITDHLNVPTALLLTLNLLVGVLLFETLLQALVRRLDSQLPGFTPARTAPTLADVVARCIRVAVLIGVIVLIGESWVVNVLGLVDSDAWDRVTGESRTAGITLFTAYVLWEVFKYFTESHLLRHTAGDRASNATRLHTLIPLLRVTVAIVLTVVAVLIALENIGVNVTPLLAGASVLGLALSFGSQTLVRDIVSGVFYLTDDAFRVGENIDCEKAKGKVEGFTLRSVRLRSQNGQLHTVPFGDLGRVTNLSRDWAAADFTLRFARDTDLDRLREATTKVSDDIMAVPELNQALLEPLKIDGIADVSDNALAIRFKFVTHPGHSATVQNEAVSRMLRMFPELGISFAAAA</sequence>
<evidence type="ECO:0000256" key="9">
    <source>
        <dbReference type="SAM" id="SignalP"/>
    </source>
</evidence>